<dbReference type="EMBL" id="HBHX01021372">
    <property type="protein sequence ID" value="CAE0111261.1"/>
    <property type="molecule type" value="Transcribed_RNA"/>
</dbReference>
<dbReference type="InterPro" id="IPR000719">
    <property type="entry name" value="Prot_kinase_dom"/>
</dbReference>
<dbReference type="Gene3D" id="1.10.510.10">
    <property type="entry name" value="Transferase(Phosphotransferase) domain 1"/>
    <property type="match status" value="1"/>
</dbReference>
<dbReference type="PROSITE" id="PS00108">
    <property type="entry name" value="PROTEIN_KINASE_ST"/>
    <property type="match status" value="1"/>
</dbReference>
<dbReference type="PROSITE" id="PS50011">
    <property type="entry name" value="PROTEIN_KINASE_DOM"/>
    <property type="match status" value="1"/>
</dbReference>
<evidence type="ECO:0000259" key="3">
    <source>
        <dbReference type="PROSITE" id="PS50011"/>
    </source>
</evidence>
<dbReference type="PANTHER" id="PTHR44329">
    <property type="entry name" value="SERINE/THREONINE-PROTEIN KINASE TNNI3K-RELATED"/>
    <property type="match status" value="1"/>
</dbReference>
<protein>
    <recommendedName>
        <fullName evidence="3">Protein kinase domain-containing protein</fullName>
    </recommendedName>
</protein>
<feature type="transmembrane region" description="Helical" evidence="2">
    <location>
        <begin position="20"/>
        <end position="50"/>
    </location>
</feature>
<dbReference type="SMART" id="SM00220">
    <property type="entry name" value="S_TKc"/>
    <property type="match status" value="1"/>
</dbReference>
<dbReference type="GO" id="GO:0005524">
    <property type="term" value="F:ATP binding"/>
    <property type="evidence" value="ECO:0007669"/>
    <property type="project" value="InterPro"/>
</dbReference>
<evidence type="ECO:0000256" key="1">
    <source>
        <dbReference type="SAM" id="MobiDB-lite"/>
    </source>
</evidence>
<evidence type="ECO:0000256" key="2">
    <source>
        <dbReference type="SAM" id="Phobius"/>
    </source>
</evidence>
<evidence type="ECO:0000313" key="4">
    <source>
        <dbReference type="EMBL" id="CAE0111261.1"/>
    </source>
</evidence>
<dbReference type="AlphaFoldDB" id="A0A7S3APK2"/>
<proteinExistence type="predicted"/>
<keyword evidence="2" id="KW-1133">Transmembrane helix</keyword>
<accession>A0A7S3APK2</accession>
<dbReference type="InterPro" id="IPR008271">
    <property type="entry name" value="Ser/Thr_kinase_AS"/>
</dbReference>
<name>A0A7S3APK2_9EUKA</name>
<dbReference type="Pfam" id="PF07714">
    <property type="entry name" value="PK_Tyr_Ser-Thr"/>
    <property type="match status" value="1"/>
</dbReference>
<gene>
    <name evidence="4" type="ORF">HERI1096_LOCUS11921</name>
</gene>
<dbReference type="GO" id="GO:0004674">
    <property type="term" value="F:protein serine/threonine kinase activity"/>
    <property type="evidence" value="ECO:0007669"/>
    <property type="project" value="TreeGrafter"/>
</dbReference>
<feature type="region of interest" description="Disordered" evidence="1">
    <location>
        <begin position="257"/>
        <end position="302"/>
    </location>
</feature>
<feature type="domain" description="Protein kinase" evidence="3">
    <location>
        <begin position="1"/>
        <end position="220"/>
    </location>
</feature>
<sequence length="302" mass="32574">MLQAFIKEVGLMQRLDHPNVLGLIGMCIGSGGTLAMVTEFLSLGSVFSLLHSKKPPAPLPRHVTLRMLADTARGMAYLHSCDPTIIHRDLKSQNLLVSEDHVVKVADFGLSREYLQPAAMTRVGSVQWAAPEVLLGQSYSYKADLWSFGVVCWEMLTAQIPFEKMSQHVVATRVAMEGMRLPVPSRAPPLLLRLIARCWSDTPSHRPDFPHVINELDEMIRVMDARMARGESSAASSIASSSNASLPPVSGAGSFAGSYAGSCGNAPSPQIPHMAQIPSQSELPPPPPRPTVMTAASEDSAI</sequence>
<reference evidence="4" key="1">
    <citation type="submission" date="2021-01" db="EMBL/GenBank/DDBJ databases">
        <authorList>
            <person name="Corre E."/>
            <person name="Pelletier E."/>
            <person name="Niang G."/>
            <person name="Scheremetjew M."/>
            <person name="Finn R."/>
            <person name="Kale V."/>
            <person name="Holt S."/>
            <person name="Cochrane G."/>
            <person name="Meng A."/>
            <person name="Brown T."/>
            <person name="Cohen L."/>
        </authorList>
    </citation>
    <scope>NUCLEOTIDE SEQUENCE</scope>
    <source>
        <strain evidence="4">CCMP281</strain>
    </source>
</reference>
<dbReference type="CDD" id="cd13999">
    <property type="entry name" value="STKc_MAP3K-like"/>
    <property type="match status" value="1"/>
</dbReference>
<organism evidence="4">
    <name type="scientific">Haptolina ericina</name>
    <dbReference type="NCBI Taxonomy" id="156174"/>
    <lineage>
        <taxon>Eukaryota</taxon>
        <taxon>Haptista</taxon>
        <taxon>Haptophyta</taxon>
        <taxon>Prymnesiophyceae</taxon>
        <taxon>Prymnesiales</taxon>
        <taxon>Prymnesiaceae</taxon>
        <taxon>Haptolina</taxon>
    </lineage>
</organism>
<dbReference type="PRINTS" id="PR00109">
    <property type="entry name" value="TYRKINASE"/>
</dbReference>
<dbReference type="SUPFAM" id="SSF56112">
    <property type="entry name" value="Protein kinase-like (PK-like)"/>
    <property type="match status" value="1"/>
</dbReference>
<keyword evidence="2" id="KW-0812">Transmembrane</keyword>
<dbReference type="InterPro" id="IPR051681">
    <property type="entry name" value="Ser/Thr_Kinases-Pseudokinases"/>
</dbReference>
<keyword evidence="2" id="KW-0472">Membrane</keyword>
<dbReference type="InterPro" id="IPR011009">
    <property type="entry name" value="Kinase-like_dom_sf"/>
</dbReference>
<dbReference type="InterPro" id="IPR001245">
    <property type="entry name" value="Ser-Thr/Tyr_kinase_cat_dom"/>
</dbReference>